<dbReference type="Pfam" id="PF20167">
    <property type="entry name" value="Transposase_32"/>
    <property type="match status" value="1"/>
</dbReference>
<evidence type="ECO:0000313" key="4">
    <source>
        <dbReference type="Proteomes" id="UP000011115"/>
    </source>
</evidence>
<reference evidence="4" key="1">
    <citation type="journal article" date="2011" name="Nature">
        <title>Genome sequence and analysis of the tuber crop potato.</title>
        <authorList>
            <consortium name="The Potato Genome Sequencing Consortium"/>
        </authorList>
    </citation>
    <scope>NUCLEOTIDE SEQUENCE [LARGE SCALE GENOMIC DNA]</scope>
    <source>
        <strain evidence="4">cv. DM1-3 516 R44</strain>
    </source>
</reference>
<sequence length="272" mass="31864">MAPKGKNVAIGSGTKRSRKGAATGSSSRETTNLPPKKFGKQALMHYGEDWYECEQESKYLGDEYVDEGRLRQEFPHIHTQIHALGLQYVFVDQGECNLSLVREFYVNWNTHHIKLNQGLIRDSRVRFTLEALNEFLGTPNCGNSEFLAMIERPYYLDIRHTFCGVNSIARWDRVRDTGRHLTLYYGHFNLEVRIWLKYVCSTLLSCKHTTNVTRERVVLVYRWMKGLPMNVGAILEQNMLKFRTSKRWHFCYGSIINRYLRALQIEEEVRDM</sequence>
<evidence type="ECO:0000259" key="2">
    <source>
        <dbReference type="Pfam" id="PF20167"/>
    </source>
</evidence>
<organism evidence="3 4">
    <name type="scientific">Solanum tuberosum</name>
    <name type="common">Potato</name>
    <dbReference type="NCBI Taxonomy" id="4113"/>
    <lineage>
        <taxon>Eukaryota</taxon>
        <taxon>Viridiplantae</taxon>
        <taxon>Streptophyta</taxon>
        <taxon>Embryophyta</taxon>
        <taxon>Tracheophyta</taxon>
        <taxon>Spermatophyta</taxon>
        <taxon>Magnoliopsida</taxon>
        <taxon>eudicotyledons</taxon>
        <taxon>Gunneridae</taxon>
        <taxon>Pentapetalae</taxon>
        <taxon>asterids</taxon>
        <taxon>lamiids</taxon>
        <taxon>Solanales</taxon>
        <taxon>Solanaceae</taxon>
        <taxon>Solanoideae</taxon>
        <taxon>Solaneae</taxon>
        <taxon>Solanum</taxon>
    </lineage>
</organism>
<feature type="compositionally biased region" description="Polar residues" evidence="1">
    <location>
        <begin position="23"/>
        <end position="33"/>
    </location>
</feature>
<evidence type="ECO:0000256" key="1">
    <source>
        <dbReference type="SAM" id="MobiDB-lite"/>
    </source>
</evidence>
<dbReference type="InterPro" id="IPR046796">
    <property type="entry name" value="Transposase_32_dom"/>
</dbReference>
<evidence type="ECO:0000313" key="3">
    <source>
        <dbReference type="EnsemblPlants" id="PGSC0003DMT400094615"/>
    </source>
</evidence>
<dbReference type="InParanoid" id="M1DUH5"/>
<keyword evidence="4" id="KW-1185">Reference proteome</keyword>
<name>M1DUH5_SOLTU</name>
<dbReference type="HOGENOM" id="CLU_043094_1_2_1"/>
<reference evidence="3" key="2">
    <citation type="submission" date="2015-06" db="UniProtKB">
        <authorList>
            <consortium name="EnsemblPlants"/>
        </authorList>
    </citation>
    <scope>IDENTIFICATION</scope>
    <source>
        <strain evidence="3">DM1-3 516 R44</strain>
    </source>
</reference>
<proteinExistence type="predicted"/>
<feature type="region of interest" description="Disordered" evidence="1">
    <location>
        <begin position="1"/>
        <end position="38"/>
    </location>
</feature>
<dbReference type="PaxDb" id="4113-PGSC0003DMT400094615"/>
<dbReference type="EnsemblPlants" id="PGSC0003DMT400094615">
    <property type="protein sequence ID" value="PGSC0003DMT400094615"/>
    <property type="gene ID" value="PGSC0003DMG400044186"/>
</dbReference>
<dbReference type="Gramene" id="PGSC0003DMT400094615">
    <property type="protein sequence ID" value="PGSC0003DMT400094615"/>
    <property type="gene ID" value="PGSC0003DMG400044186"/>
</dbReference>
<feature type="domain" description="Putative plant transposon protein" evidence="2">
    <location>
        <begin position="89"/>
        <end position="264"/>
    </location>
</feature>
<protein>
    <recommendedName>
        <fullName evidence="2">Putative plant transposon protein domain-containing protein</fullName>
    </recommendedName>
</protein>
<dbReference type="Proteomes" id="UP000011115">
    <property type="component" value="Unassembled WGS sequence"/>
</dbReference>
<accession>M1DUH5</accession>
<dbReference type="AlphaFoldDB" id="M1DUH5"/>